<keyword evidence="9 10" id="KW-0539">Nucleus</keyword>
<feature type="region of interest" description="Disordered" evidence="11">
    <location>
        <begin position="121"/>
        <end position="173"/>
    </location>
</feature>
<keyword evidence="2 10" id="KW-0479">Metal-binding</keyword>
<feature type="domain" description="Nuclear receptor" evidence="12">
    <location>
        <begin position="183"/>
        <end position="258"/>
    </location>
</feature>
<keyword evidence="4 10" id="KW-0862">Zinc</keyword>
<dbReference type="InterPro" id="IPR000536">
    <property type="entry name" value="Nucl_hrmn_rcpt_lig-bd"/>
</dbReference>
<feature type="compositionally biased region" description="Polar residues" evidence="11">
    <location>
        <begin position="121"/>
        <end position="142"/>
    </location>
</feature>
<proteinExistence type="inferred from homology"/>
<dbReference type="GO" id="GO:0008270">
    <property type="term" value="F:zinc ion binding"/>
    <property type="evidence" value="ECO:0007669"/>
    <property type="project" value="UniProtKB-KW"/>
</dbReference>
<dbReference type="FunFam" id="1.10.565.10:FF:000011">
    <property type="entry name" value="Nuclear receptor subfamily 5, group A, member 2"/>
    <property type="match status" value="1"/>
</dbReference>
<keyword evidence="8 10" id="KW-0675">Receptor</keyword>
<comment type="subcellular location">
    <subcellularLocation>
        <location evidence="10">Nucleus</location>
    </subcellularLocation>
</comment>
<dbReference type="AlphaFoldDB" id="A0A915PT74"/>
<evidence type="ECO:0000256" key="3">
    <source>
        <dbReference type="ARBA" id="ARBA00022771"/>
    </source>
</evidence>
<protein>
    <submittedName>
        <fullName evidence="15">Uncharacterized protein</fullName>
    </submittedName>
</protein>
<dbReference type="SUPFAM" id="SSF57716">
    <property type="entry name" value="Glucocorticoid receptor-like (DNA-binding domain)"/>
    <property type="match status" value="1"/>
</dbReference>
<dbReference type="SMART" id="SM00430">
    <property type="entry name" value="HOLI"/>
    <property type="match status" value="1"/>
</dbReference>
<evidence type="ECO:0000313" key="14">
    <source>
        <dbReference type="Proteomes" id="UP000887581"/>
    </source>
</evidence>
<dbReference type="InterPro" id="IPR001628">
    <property type="entry name" value="Znf_hrmn_rcpt"/>
</dbReference>
<keyword evidence="3 10" id="KW-0863">Zinc-finger</keyword>
<dbReference type="WBParaSite" id="sdigi.contig4.g516.t1">
    <property type="protein sequence ID" value="sdigi.contig4.g516.t1"/>
    <property type="gene ID" value="sdigi.contig4.g516"/>
</dbReference>
<dbReference type="PROSITE" id="PS00031">
    <property type="entry name" value="NUCLEAR_REC_DBD_1"/>
    <property type="match status" value="1"/>
</dbReference>
<keyword evidence="7 10" id="KW-0804">Transcription</keyword>
<feature type="domain" description="NR LBD" evidence="13">
    <location>
        <begin position="324"/>
        <end position="547"/>
    </location>
</feature>
<dbReference type="GO" id="GO:0043565">
    <property type="term" value="F:sequence-specific DNA binding"/>
    <property type="evidence" value="ECO:0007669"/>
    <property type="project" value="InterPro"/>
</dbReference>
<dbReference type="Pfam" id="PF00105">
    <property type="entry name" value="zf-C4"/>
    <property type="match status" value="1"/>
</dbReference>
<dbReference type="SMART" id="SM00399">
    <property type="entry name" value="ZnF_C4"/>
    <property type="match status" value="1"/>
</dbReference>
<evidence type="ECO:0000256" key="10">
    <source>
        <dbReference type="RuleBase" id="RU004334"/>
    </source>
</evidence>
<dbReference type="InterPro" id="IPR050274">
    <property type="entry name" value="Nuclear_hormone_rcpt_NR2"/>
</dbReference>
<dbReference type="PANTHER" id="PTHR24083">
    <property type="entry name" value="NUCLEAR HORMONE RECEPTOR"/>
    <property type="match status" value="1"/>
</dbReference>
<dbReference type="PROSITE" id="PS51843">
    <property type="entry name" value="NR_LBD"/>
    <property type="match status" value="1"/>
</dbReference>
<name>A0A915PT74_9BILA</name>
<evidence type="ECO:0000256" key="6">
    <source>
        <dbReference type="ARBA" id="ARBA00023125"/>
    </source>
</evidence>
<dbReference type="GO" id="GO:0005634">
    <property type="term" value="C:nucleus"/>
    <property type="evidence" value="ECO:0007669"/>
    <property type="project" value="UniProtKB-SubCell"/>
</dbReference>
<sequence length="563" mass="63391">MFLRAALKDIRYTAYAKKKEAARPTDHYYRCSCWCLWRWQYWWRWLKAFRQDFLTLAPLIGGIAALMRRPLSRPRTKVSILEETAYRSCVTREKCMKKKQWKEEQRVPPVEMSVPVVSSSWIDSSTRNRNSGIPDTNTQESRSSSGASSSSDSGNVSNSGVAGSNGAGIHPDNSSADKQLLLGTECVVCGDKSSGKHYGQFSCEGCKSFFKRSIRRSLNYTCRGSKNCPVDVNHRNQCQYCRLKKCERMGMRKEVEKTLPIPTLSSCQFTNLLPRKKCQSAPSTDIRGQSVQRGRIPPNVQHAYSSTVLFGERLLAVNQGVDSHFSSVVTHLIRAEPYPPTACSSSSTSIGMDNIYEFGAKLLFSAVEWAKNIPFFNELSDTDQLTLLRASWAELFVVNAAQFGMPVHVAPLLAASGLHSSPPLPTEQLVLFMDRIRIFQGQIERLKALQMDPAEFCSLKAVILFSVDCCGLNDIVRVETIQEKVQSALEEYCRTQKQLQIGRFGRLLLRLPSLRSISASVIEQLFFVKLVGETPIEFLLRDMLGTQNENVLKPFVWSSQLRS</sequence>
<evidence type="ECO:0000256" key="8">
    <source>
        <dbReference type="ARBA" id="ARBA00023170"/>
    </source>
</evidence>
<dbReference type="Pfam" id="PF00104">
    <property type="entry name" value="Hormone_recep"/>
    <property type="match status" value="1"/>
</dbReference>
<keyword evidence="14" id="KW-1185">Reference proteome</keyword>
<dbReference type="CDD" id="cd06958">
    <property type="entry name" value="NR_DBD_COUP_TF"/>
    <property type="match status" value="1"/>
</dbReference>
<dbReference type="PRINTS" id="PR01282">
    <property type="entry name" value="COUPTNFACTOR"/>
</dbReference>
<evidence type="ECO:0000256" key="5">
    <source>
        <dbReference type="ARBA" id="ARBA00023015"/>
    </source>
</evidence>
<dbReference type="PROSITE" id="PS51030">
    <property type="entry name" value="NUCLEAR_REC_DBD_2"/>
    <property type="match status" value="1"/>
</dbReference>
<dbReference type="InterPro" id="IPR035500">
    <property type="entry name" value="NHR-like_dom_sf"/>
</dbReference>
<evidence type="ECO:0000256" key="11">
    <source>
        <dbReference type="SAM" id="MobiDB-lite"/>
    </source>
</evidence>
<evidence type="ECO:0000256" key="9">
    <source>
        <dbReference type="ARBA" id="ARBA00023242"/>
    </source>
</evidence>
<accession>A0A915PT74</accession>
<dbReference type="InterPro" id="IPR001723">
    <property type="entry name" value="Nuclear_hrmn_rcpt"/>
</dbReference>
<comment type="similarity">
    <text evidence="1 10">Belongs to the nuclear hormone receptor family.</text>
</comment>
<evidence type="ECO:0000259" key="12">
    <source>
        <dbReference type="PROSITE" id="PS51030"/>
    </source>
</evidence>
<dbReference type="CDD" id="cd06948">
    <property type="entry name" value="NR_LBD_COUP-TF"/>
    <property type="match status" value="1"/>
</dbReference>
<evidence type="ECO:0000313" key="15">
    <source>
        <dbReference type="WBParaSite" id="sdigi.contig4.g516.t1"/>
    </source>
</evidence>
<keyword evidence="5 10" id="KW-0805">Transcription regulation</keyword>
<dbReference type="PRINTS" id="PR00398">
    <property type="entry name" value="STRDHORMONER"/>
</dbReference>
<dbReference type="Gene3D" id="1.10.565.10">
    <property type="entry name" value="Retinoid X Receptor"/>
    <property type="match status" value="1"/>
</dbReference>
<evidence type="ECO:0000256" key="7">
    <source>
        <dbReference type="ARBA" id="ARBA00023163"/>
    </source>
</evidence>
<feature type="compositionally biased region" description="Low complexity" evidence="11">
    <location>
        <begin position="143"/>
        <end position="168"/>
    </location>
</feature>
<evidence type="ECO:0000259" key="13">
    <source>
        <dbReference type="PROSITE" id="PS51843"/>
    </source>
</evidence>
<evidence type="ECO:0000256" key="1">
    <source>
        <dbReference type="ARBA" id="ARBA00005993"/>
    </source>
</evidence>
<dbReference type="PRINTS" id="PR00047">
    <property type="entry name" value="STROIDFINGER"/>
</dbReference>
<reference evidence="15" key="1">
    <citation type="submission" date="2022-11" db="UniProtKB">
        <authorList>
            <consortium name="WormBaseParasite"/>
        </authorList>
    </citation>
    <scope>IDENTIFICATION</scope>
</reference>
<evidence type="ECO:0000256" key="4">
    <source>
        <dbReference type="ARBA" id="ARBA00022833"/>
    </source>
</evidence>
<keyword evidence="6 10" id="KW-0238">DNA-binding</keyword>
<organism evidence="14 15">
    <name type="scientific">Setaria digitata</name>
    <dbReference type="NCBI Taxonomy" id="48799"/>
    <lineage>
        <taxon>Eukaryota</taxon>
        <taxon>Metazoa</taxon>
        <taxon>Ecdysozoa</taxon>
        <taxon>Nematoda</taxon>
        <taxon>Chromadorea</taxon>
        <taxon>Rhabditida</taxon>
        <taxon>Spirurina</taxon>
        <taxon>Spiruromorpha</taxon>
        <taxon>Filarioidea</taxon>
        <taxon>Setariidae</taxon>
        <taxon>Setaria</taxon>
    </lineage>
</organism>
<evidence type="ECO:0000256" key="2">
    <source>
        <dbReference type="ARBA" id="ARBA00022723"/>
    </source>
</evidence>
<dbReference type="SUPFAM" id="SSF48508">
    <property type="entry name" value="Nuclear receptor ligand-binding domain"/>
    <property type="match status" value="1"/>
</dbReference>
<dbReference type="GO" id="GO:0003700">
    <property type="term" value="F:DNA-binding transcription factor activity"/>
    <property type="evidence" value="ECO:0007669"/>
    <property type="project" value="InterPro"/>
</dbReference>
<dbReference type="InterPro" id="IPR013088">
    <property type="entry name" value="Znf_NHR/GATA"/>
</dbReference>
<dbReference type="Gene3D" id="3.30.50.10">
    <property type="entry name" value="Erythroid Transcription Factor GATA-1, subunit A"/>
    <property type="match status" value="1"/>
</dbReference>
<dbReference type="Proteomes" id="UP000887581">
    <property type="component" value="Unplaced"/>
</dbReference>